<dbReference type="PANTHER" id="PTHR12205">
    <property type="entry name" value="CENTROMERE/KINETOCHORE PROTEIN ZW10"/>
    <property type="match status" value="1"/>
</dbReference>
<dbReference type="EMBL" id="MTKT01002440">
    <property type="protein sequence ID" value="OWM79786.1"/>
    <property type="molecule type" value="Genomic_DNA"/>
</dbReference>
<evidence type="ECO:0000256" key="1">
    <source>
        <dbReference type="ARBA" id="ARBA00004496"/>
    </source>
</evidence>
<accession>A0A218X506</accession>
<dbReference type="InterPro" id="IPR048344">
    <property type="entry name" value="Zw10_middle"/>
</dbReference>
<feature type="domain" description="Centromere/kinetochore protein zw10 C-terminal" evidence="13">
    <location>
        <begin position="450"/>
        <end position="592"/>
    </location>
</feature>
<evidence type="ECO:0000256" key="2">
    <source>
        <dbReference type="ARBA" id="ARBA00004629"/>
    </source>
</evidence>
<evidence type="ECO:0000256" key="7">
    <source>
        <dbReference type="ARBA" id="ARBA00022776"/>
    </source>
</evidence>
<dbReference type="Pfam" id="PF20665">
    <property type="entry name" value="Zw10_middle"/>
    <property type="match status" value="1"/>
</dbReference>
<dbReference type="GO" id="GO:1990423">
    <property type="term" value="C:RZZ complex"/>
    <property type="evidence" value="ECO:0007669"/>
    <property type="project" value="TreeGrafter"/>
</dbReference>
<evidence type="ECO:0000256" key="6">
    <source>
        <dbReference type="ARBA" id="ARBA00022618"/>
    </source>
</evidence>
<reference evidence="16" key="1">
    <citation type="journal article" date="2017" name="Plant J.">
        <title>The pomegranate (Punica granatum L.) genome and the genomics of punicalagin biosynthesis.</title>
        <authorList>
            <person name="Qin G."/>
            <person name="Xu C."/>
            <person name="Ming R."/>
            <person name="Tang H."/>
            <person name="Guyot R."/>
            <person name="Kramer E.M."/>
            <person name="Hu Y."/>
            <person name="Yi X."/>
            <person name="Qi Y."/>
            <person name="Xu X."/>
            <person name="Gao Z."/>
            <person name="Pan H."/>
            <person name="Jian J."/>
            <person name="Tian Y."/>
            <person name="Yue Z."/>
            <person name="Xu Y."/>
        </authorList>
    </citation>
    <scope>NUCLEOTIDE SEQUENCE [LARGE SCALE GENOMIC DNA]</scope>
    <source>
        <strain evidence="16">cv. Dabenzi</strain>
    </source>
</reference>
<dbReference type="Pfam" id="PF20666">
    <property type="entry name" value="ZW10_C"/>
    <property type="match status" value="1"/>
</dbReference>
<dbReference type="Proteomes" id="UP000197138">
    <property type="component" value="Unassembled WGS sequence"/>
</dbReference>
<evidence type="ECO:0000256" key="5">
    <source>
        <dbReference type="ARBA" id="ARBA00022490"/>
    </source>
</evidence>
<dbReference type="Gene3D" id="1.10.357.150">
    <property type="match status" value="1"/>
</dbReference>
<name>A0A218X506_PUNGR</name>
<keyword evidence="9" id="KW-0131">Cell cycle</keyword>
<keyword evidence="6" id="KW-0132">Cell division</keyword>
<dbReference type="Pfam" id="PF06248">
    <property type="entry name" value="Zw10_N"/>
    <property type="match status" value="1"/>
</dbReference>
<evidence type="ECO:0000256" key="10">
    <source>
        <dbReference type="ARBA" id="ARBA00023328"/>
    </source>
</evidence>
<dbReference type="GO" id="GO:0007094">
    <property type="term" value="P:mitotic spindle assembly checkpoint signaling"/>
    <property type="evidence" value="ECO:0007669"/>
    <property type="project" value="TreeGrafter"/>
</dbReference>
<gene>
    <name evidence="15" type="ORF">CDL15_Pgr023198</name>
</gene>
<keyword evidence="8" id="KW-0995">Kinetochore</keyword>
<dbReference type="GO" id="GO:0051301">
    <property type="term" value="P:cell division"/>
    <property type="evidence" value="ECO:0007669"/>
    <property type="project" value="UniProtKB-KW"/>
</dbReference>
<evidence type="ECO:0000256" key="4">
    <source>
        <dbReference type="ARBA" id="ARBA00022454"/>
    </source>
</evidence>
<organism evidence="15 16">
    <name type="scientific">Punica granatum</name>
    <name type="common">Pomegranate</name>
    <dbReference type="NCBI Taxonomy" id="22663"/>
    <lineage>
        <taxon>Eukaryota</taxon>
        <taxon>Viridiplantae</taxon>
        <taxon>Streptophyta</taxon>
        <taxon>Embryophyta</taxon>
        <taxon>Tracheophyta</taxon>
        <taxon>Spermatophyta</taxon>
        <taxon>Magnoliopsida</taxon>
        <taxon>eudicotyledons</taxon>
        <taxon>Gunneridae</taxon>
        <taxon>Pentapetalae</taxon>
        <taxon>rosids</taxon>
        <taxon>malvids</taxon>
        <taxon>Myrtales</taxon>
        <taxon>Lythraceae</taxon>
        <taxon>Punica</taxon>
    </lineage>
</organism>
<dbReference type="Pfam" id="PF22766">
    <property type="entry name" value="ZW10_C2"/>
    <property type="match status" value="1"/>
</dbReference>
<evidence type="ECO:0000313" key="16">
    <source>
        <dbReference type="Proteomes" id="UP000197138"/>
    </source>
</evidence>
<dbReference type="InterPro" id="IPR048343">
    <property type="entry name" value="ZW10_C"/>
</dbReference>
<dbReference type="InterPro" id="IPR055148">
    <property type="entry name" value="ZW10_C_2"/>
</dbReference>
<dbReference type="GO" id="GO:0005737">
    <property type="term" value="C:cytoplasm"/>
    <property type="evidence" value="ECO:0007669"/>
    <property type="project" value="UniProtKB-SubCell"/>
</dbReference>
<evidence type="ECO:0000259" key="12">
    <source>
        <dbReference type="Pfam" id="PF20665"/>
    </source>
</evidence>
<protein>
    <recommendedName>
        <fullName evidence="17">Centromere/kinetochore protein zw10 homolog</fullName>
    </recommendedName>
</protein>
<keyword evidence="10" id="KW-0137">Centromere</keyword>
<evidence type="ECO:0000256" key="8">
    <source>
        <dbReference type="ARBA" id="ARBA00022838"/>
    </source>
</evidence>
<comment type="similarity">
    <text evidence="3">Belongs to the ZW10 family.</text>
</comment>
<evidence type="ECO:0000256" key="9">
    <source>
        <dbReference type="ARBA" id="ARBA00023306"/>
    </source>
</evidence>
<keyword evidence="7" id="KW-0498">Mitosis</keyword>
<proteinExistence type="inferred from homology"/>
<dbReference type="AlphaFoldDB" id="A0A218X506"/>
<dbReference type="GO" id="GO:0006888">
    <property type="term" value="P:endoplasmic reticulum to Golgi vesicle-mediated transport"/>
    <property type="evidence" value="ECO:0007669"/>
    <property type="project" value="TreeGrafter"/>
</dbReference>
<evidence type="ECO:0000313" key="15">
    <source>
        <dbReference type="EMBL" id="OWM79786.1"/>
    </source>
</evidence>
<evidence type="ECO:0008006" key="17">
    <source>
        <dbReference type="Google" id="ProtNLM"/>
    </source>
</evidence>
<evidence type="ECO:0000259" key="11">
    <source>
        <dbReference type="Pfam" id="PF06248"/>
    </source>
</evidence>
<feature type="domain" description="ZW10 C-terminal helical" evidence="14">
    <location>
        <begin position="617"/>
        <end position="723"/>
    </location>
</feature>
<dbReference type="PANTHER" id="PTHR12205:SF0">
    <property type="entry name" value="CENTROMERE_KINETOCHORE PROTEIN ZW10 HOMOLOG"/>
    <property type="match status" value="1"/>
</dbReference>
<dbReference type="GO" id="GO:0005634">
    <property type="term" value="C:nucleus"/>
    <property type="evidence" value="ECO:0007669"/>
    <property type="project" value="InterPro"/>
</dbReference>
<feature type="domain" description="Centromere/kinetochore protein zw10 middle" evidence="12">
    <location>
        <begin position="178"/>
        <end position="414"/>
    </location>
</feature>
<comment type="caution">
    <text evidence="15">The sequence shown here is derived from an EMBL/GenBank/DDBJ whole genome shotgun (WGS) entry which is preliminary data.</text>
</comment>
<sequence length="815" mass="92324">MDVLFNTINVRDLLSATDLSDPSSPLSAPDLRLLINRLESHSQSIKAQVRSYLLSHQPEFSSLFSLCSDLVSRTDDVSGEFHNLLRLISDRPIDVEIRQAVSDIDERMKEVKVKKELLGLVRAIWGLTERFRTAKEALRSGQLKFAAQELRELKMAVRLCDGEDKQDEREPLVYGLLKKEWHESFEEMQEVLSKFVDQAVRYDQKLSRVQVKYQLSSDGNDGVDFHEVLEALDVVGLLDYGLARVADMMIKYIITPVINSGSPIAFVEELSKKSEKTVEAILKIERSSAPETGNLDGETIFSEIVQVVKFTCERICFQNAHWVQSFGRLAWTRISEMIISNVLSKVVPEDASKLANFQKIIDRTTEFETALKDLSFISASDSAEQRLSNFAENVEVHFAAKRKTEILAKARKVLLHCDFAIPQEYIRKGGVGRSDGIAKDSSDHVVDLLFLSDRCFVSTAASELMKLVHQTLQDVCLSSPRVALELYHAARDAILLYEAIVPVKQEKQLDGINQVAVLMHNDFLYLSQEILGLAFQNRIPNNLVTVNLIFQYWPEFPDSIKERAVFVDLAPRFLLKAEEVLQREIQVVIYNLKGAIDGADGFQNTHQMQQFESAKFSIDQVVFILEKVRIIWEPILLPSTYYKSMGTVLDSVLSRIVRDILFLDDMAAEETLQLQRLILLMLEGLSSLLGSLGAVTQEMKSQGTTLCSLDDLIPSLRKIRKLAGIGKGNGAILRKFLLLPFLKCVSKLSSFGFLGGRGRWMKPEEKPGKHLKFIENVWKFKMVDCFHHRHEPSIVPTPIVVHRDKLFFTSKGNKT</sequence>
<feature type="domain" description="Centromere/kinetochore protein zw10 N-terminal" evidence="11">
    <location>
        <begin position="38"/>
        <end position="129"/>
    </location>
</feature>
<evidence type="ECO:0000256" key="3">
    <source>
        <dbReference type="ARBA" id="ARBA00006245"/>
    </source>
</evidence>
<evidence type="ECO:0000259" key="13">
    <source>
        <dbReference type="Pfam" id="PF20666"/>
    </source>
</evidence>
<dbReference type="InterPro" id="IPR009361">
    <property type="entry name" value="Zw10_N"/>
</dbReference>
<keyword evidence="4" id="KW-0158">Chromosome</keyword>
<evidence type="ECO:0000259" key="14">
    <source>
        <dbReference type="Pfam" id="PF22766"/>
    </source>
</evidence>
<keyword evidence="5" id="KW-0963">Cytoplasm</keyword>
<comment type="subcellular location">
    <subcellularLocation>
        <location evidence="2">Chromosome</location>
        <location evidence="2">Centromere</location>
        <location evidence="2">Kinetochore</location>
    </subcellularLocation>
    <subcellularLocation>
        <location evidence="1">Cytoplasm</location>
    </subcellularLocation>
</comment>
<dbReference type="InterPro" id="IPR046362">
    <property type="entry name" value="Zw10/DSL1_C_sf"/>
</dbReference>